<name>A0A478FQT0_9MOLU</name>
<comment type="caution">
    <text evidence="1">The sequence shown here is derived from an EMBL/GenBank/DDBJ whole genome shotgun (WGS) entry which is preliminary data.</text>
</comment>
<organism evidence="1 2">
    <name type="scientific">Candidatus Mycoplasma haematohominis</name>
    <dbReference type="NCBI Taxonomy" id="1494318"/>
    <lineage>
        <taxon>Bacteria</taxon>
        <taxon>Bacillati</taxon>
        <taxon>Mycoplasmatota</taxon>
        <taxon>Mollicutes</taxon>
        <taxon>Mycoplasmataceae</taxon>
        <taxon>Mycoplasma</taxon>
    </lineage>
</organism>
<protein>
    <submittedName>
        <fullName evidence="1">Uncharacterized protein</fullName>
    </submittedName>
</protein>
<reference evidence="1 2" key="1">
    <citation type="submission" date="2019-01" db="EMBL/GenBank/DDBJ databases">
        <title>Draft genome sequences of Candidatus Mycoplasma haemohominis SWG34-3 identified from a patient with pyrexia, anemia and liver dysfunction.</title>
        <authorList>
            <person name="Sekizuka T."/>
            <person name="Hattori N."/>
            <person name="Katano H."/>
            <person name="Takuma T."/>
            <person name="Ito T."/>
            <person name="Arai N."/>
            <person name="Yanai R."/>
            <person name="Ishii S."/>
            <person name="Miura Y."/>
            <person name="Tokunaga T."/>
            <person name="Watanabe H."/>
            <person name="Nomura N."/>
            <person name="Eguchi J."/>
            <person name="Arai T."/>
            <person name="Hasegawa H."/>
            <person name="Nakamaki T."/>
            <person name="Wakita T."/>
            <person name="Niki Y."/>
            <person name="Kuroda M."/>
        </authorList>
    </citation>
    <scope>NUCLEOTIDE SEQUENCE [LARGE SCALE GENOMIC DNA]</scope>
    <source>
        <strain evidence="1">SWG34-3</strain>
    </source>
</reference>
<evidence type="ECO:0000313" key="1">
    <source>
        <dbReference type="EMBL" id="GCE63477.1"/>
    </source>
</evidence>
<dbReference type="EMBL" id="BIMN01000002">
    <property type="protein sequence ID" value="GCE63477.1"/>
    <property type="molecule type" value="Genomic_DNA"/>
</dbReference>
<gene>
    <name evidence="1" type="ORF">MHSWG343_04740</name>
</gene>
<dbReference type="AlphaFoldDB" id="A0A478FQT0"/>
<proteinExistence type="predicted"/>
<sequence>MSIEKVAAGGAAALALAAGGYGVSTLFTGGMPPYETLNSINASSPLKDYKHYFVDAAKEGNDDWWDWVYTNIYLKDVKGSNNENKPVTKFKDLKRKSEDENKSLKKVCKDAYDVTDNANISSTKPGDSDNGKFYERDVWRYCSEVLGSKPKFISAATQIQTPEDASKKAENTLYETNKYGKKYETQLVSIYEPSNKEFWDLKNQEFFGWSKKKGDKADGSSATGTLFRDLHNKKDKSVKEVCLEAYKKDEDGSIAPKADVFKFCSLSGVDSTTVVGAAG</sequence>
<evidence type="ECO:0000313" key="2">
    <source>
        <dbReference type="Proteomes" id="UP000324831"/>
    </source>
</evidence>
<accession>A0A478FQT0</accession>
<dbReference type="Proteomes" id="UP000324831">
    <property type="component" value="Unassembled WGS sequence"/>
</dbReference>